<dbReference type="RefSeq" id="WP_170223925.1">
    <property type="nucleotide sequence ID" value="NZ_BJLR01000003.1"/>
</dbReference>
<accession>A0A4Y3KR17</accession>
<evidence type="ECO:0000313" key="4">
    <source>
        <dbReference type="Proteomes" id="UP000317046"/>
    </source>
</evidence>
<evidence type="ECO:0000313" key="3">
    <source>
        <dbReference type="EMBL" id="MBB2922460.1"/>
    </source>
</evidence>
<feature type="transmembrane region" description="Helical" evidence="1">
    <location>
        <begin position="21"/>
        <end position="51"/>
    </location>
</feature>
<name>A0A4Y3KR17_9CELL</name>
<keyword evidence="1" id="KW-0472">Membrane</keyword>
<reference evidence="3" key="2">
    <citation type="submission" date="2020-08" db="EMBL/GenBank/DDBJ databases">
        <title>The Agave Microbiome: Exploring the role of microbial communities in plant adaptations to desert environments.</title>
        <authorList>
            <person name="Partida-Martinez L.P."/>
        </authorList>
    </citation>
    <scope>NUCLEOTIDE SEQUENCE [LARGE SCALE GENOMIC DNA]</scope>
    <source>
        <strain evidence="3">RAS26</strain>
    </source>
</reference>
<proteinExistence type="predicted"/>
<keyword evidence="1" id="KW-0812">Transmembrane</keyword>
<protein>
    <submittedName>
        <fullName evidence="2">Uncharacterized protein</fullName>
    </submittedName>
</protein>
<reference evidence="3" key="3">
    <citation type="submission" date="2020-08" db="EMBL/GenBank/DDBJ databases">
        <authorList>
            <person name="Partida-Martinez L."/>
            <person name="Huntemann M."/>
            <person name="Clum A."/>
            <person name="Wang J."/>
            <person name="Palaniappan K."/>
            <person name="Ritter S."/>
            <person name="Chen I.-M."/>
            <person name="Stamatis D."/>
            <person name="Reddy T."/>
            <person name="O'Malley R."/>
            <person name="Daum C."/>
            <person name="Shapiro N."/>
            <person name="Ivanova N."/>
            <person name="Kyrpides N."/>
            <person name="Woyke T."/>
        </authorList>
    </citation>
    <scope>NUCLEOTIDE SEQUENCE [LARGE SCALE GENOMIC DNA]</scope>
    <source>
        <strain evidence="3">RAS26</strain>
    </source>
</reference>
<comment type="caution">
    <text evidence="2">The sequence shown here is derived from an EMBL/GenBank/DDBJ whole genome shotgun (WGS) entry which is preliminary data.</text>
</comment>
<dbReference type="AlphaFoldDB" id="A0A4Y3KR17"/>
<sequence length="54" mass="5507">MTTITSESAEERADRAHSLGAVLASVTILTALLVGASYAVAQVVQVAVWAFSGS</sequence>
<gene>
    <name evidence="2" type="ORF">CCE01nite_03360</name>
    <name evidence="3" type="ORF">FHR80_001372</name>
</gene>
<dbReference type="EMBL" id="JACHVX010000002">
    <property type="protein sequence ID" value="MBB2922460.1"/>
    <property type="molecule type" value="Genomic_DNA"/>
</dbReference>
<keyword evidence="4" id="KW-1185">Reference proteome</keyword>
<organism evidence="2 4">
    <name type="scientific">Cellulomonas cellasea</name>
    <dbReference type="NCBI Taxonomy" id="43670"/>
    <lineage>
        <taxon>Bacteria</taxon>
        <taxon>Bacillati</taxon>
        <taxon>Actinomycetota</taxon>
        <taxon>Actinomycetes</taxon>
        <taxon>Micrococcales</taxon>
        <taxon>Cellulomonadaceae</taxon>
        <taxon>Cellulomonas</taxon>
    </lineage>
</organism>
<reference evidence="2" key="1">
    <citation type="submission" date="2019-06" db="EMBL/GenBank/DDBJ databases">
        <title>Whole genome shotgun sequence of Cellulomonas cellasea NBRC 3753.</title>
        <authorList>
            <person name="Hosoyama A."/>
            <person name="Uohara A."/>
            <person name="Ohji S."/>
            <person name="Ichikawa N."/>
        </authorList>
    </citation>
    <scope>NUCLEOTIDE SEQUENCE [LARGE SCALE GENOMIC DNA]</scope>
    <source>
        <strain evidence="2">NBRC 3753</strain>
    </source>
</reference>
<dbReference type="Proteomes" id="UP000518206">
    <property type="component" value="Unassembled WGS sequence"/>
</dbReference>
<evidence type="ECO:0000313" key="2">
    <source>
        <dbReference type="EMBL" id="GEA86387.1"/>
    </source>
</evidence>
<keyword evidence="1" id="KW-1133">Transmembrane helix</keyword>
<dbReference type="Proteomes" id="UP000317046">
    <property type="component" value="Unassembled WGS sequence"/>
</dbReference>
<evidence type="ECO:0000256" key="1">
    <source>
        <dbReference type="SAM" id="Phobius"/>
    </source>
</evidence>
<dbReference type="EMBL" id="BJLR01000003">
    <property type="protein sequence ID" value="GEA86387.1"/>
    <property type="molecule type" value="Genomic_DNA"/>
</dbReference>